<evidence type="ECO:0000256" key="5">
    <source>
        <dbReference type="SAM" id="Phobius"/>
    </source>
</evidence>
<dbReference type="PANTHER" id="PTHR48043">
    <property type="entry name" value="EG:EG0003.4 PROTEIN-RELATED"/>
    <property type="match status" value="1"/>
</dbReference>
<dbReference type="PANTHER" id="PTHR48043:SF145">
    <property type="entry name" value="FI06409P-RELATED"/>
    <property type="match status" value="1"/>
</dbReference>
<evidence type="ECO:0000313" key="6">
    <source>
        <dbReference type="EMBL" id="KAH7638017.1"/>
    </source>
</evidence>
<dbReference type="EMBL" id="SDOV01000008">
    <property type="protein sequence ID" value="KAH7638017.1"/>
    <property type="molecule type" value="Genomic_DNA"/>
</dbReference>
<evidence type="ECO:0000256" key="1">
    <source>
        <dbReference type="ARBA" id="ARBA00009995"/>
    </source>
</evidence>
<dbReference type="Proteomes" id="UP000828236">
    <property type="component" value="Unassembled WGS sequence"/>
</dbReference>
<evidence type="ECO:0000256" key="2">
    <source>
        <dbReference type="ARBA" id="ARBA00022676"/>
    </source>
</evidence>
<reference evidence="6" key="2">
    <citation type="journal article" date="2021" name="World Allergy Organ. J.">
        <title>Chromosome-level assembly of Dermatophagoides farinae genome and transcriptome reveals two novel allergens Der f 37 and Der f 39.</title>
        <authorList>
            <person name="Chen J."/>
            <person name="Cai Z."/>
            <person name="Fan D."/>
            <person name="Hu J."/>
            <person name="Hou Y."/>
            <person name="He Y."/>
            <person name="Zhang Z."/>
            <person name="Zhao Z."/>
            <person name="Gao P."/>
            <person name="Hu W."/>
            <person name="Sun J."/>
            <person name="Li J."/>
            <person name="Ji K."/>
        </authorList>
    </citation>
    <scope>NUCLEOTIDE SEQUENCE</scope>
    <source>
        <strain evidence="6">JKM2019</strain>
    </source>
</reference>
<dbReference type="AlphaFoldDB" id="A0A9D4SDH7"/>
<evidence type="ECO:0000256" key="4">
    <source>
        <dbReference type="SAM" id="Coils"/>
    </source>
</evidence>
<evidence type="ECO:0000256" key="3">
    <source>
        <dbReference type="ARBA" id="ARBA00022679"/>
    </source>
</evidence>
<dbReference type="SUPFAM" id="SSF53756">
    <property type="entry name" value="UDP-Glycosyltransferase/glycogen phosphorylase"/>
    <property type="match status" value="1"/>
</dbReference>
<dbReference type="GO" id="GO:0008194">
    <property type="term" value="F:UDP-glycosyltransferase activity"/>
    <property type="evidence" value="ECO:0007669"/>
    <property type="project" value="InterPro"/>
</dbReference>
<reference evidence="6" key="1">
    <citation type="submission" date="2020-06" db="EMBL/GenBank/DDBJ databases">
        <authorList>
            <person name="Ji K."/>
            <person name="Li J."/>
        </authorList>
    </citation>
    <scope>NUCLEOTIDE SEQUENCE</scope>
    <source>
        <strain evidence="6">JKM2019</strain>
        <tissue evidence="6">Whole body</tissue>
    </source>
</reference>
<dbReference type="InterPro" id="IPR002213">
    <property type="entry name" value="UDP_glucos_trans"/>
</dbReference>
<dbReference type="InterPro" id="IPR050271">
    <property type="entry name" value="UDP-glycosyltransferase"/>
</dbReference>
<comment type="caution">
    <text evidence="6">The sequence shown here is derived from an EMBL/GenBank/DDBJ whole genome shotgun (WGS) entry which is preliminary data.</text>
</comment>
<proteinExistence type="inferred from homology"/>
<dbReference type="CDD" id="cd03784">
    <property type="entry name" value="GT1_Gtf-like"/>
    <property type="match status" value="1"/>
</dbReference>
<keyword evidence="5" id="KW-0812">Transmembrane</keyword>
<protein>
    <submittedName>
        <fullName evidence="6">Udp-glucuronosyltransferase-like protein</fullName>
    </submittedName>
</protein>
<keyword evidence="5" id="KW-0472">Membrane</keyword>
<gene>
    <name evidence="6" type="ORF">HUG17_9121</name>
</gene>
<sequence>MSQQEQQRPRYRILSIVMNAVGHINACQGLCDKLRDHGHNVVFLIDEEFAGRLKPFGFEECHYRMPKPTIENESGEKIEFWQWFLSHNAKLYSLSPVEQMEQLNPTVFRTMFDQQRSVEDIYRKSIEDIRPDLIISDCYISCPAIIMSGIPWIWLFSAAPQAMIMDPRLPPFYSGLPSNGDKKQWQEFQQRTNKAYASLFNDINEYSMEKGMQPLNNRLHPLSPYLNIYMWPLEMRYQEMNELPENIFGVDNLMRKTAQQQFDIPESIRNKPGKLILFSMGSFGCSNVGLMKRLVGIFSKSPNRFIVSKGPMAYDLSENMWGDKFLPQKAILPLVDLVITHGGNNTVTESFYFGKKMLILPTFDDQFDNAQRLVEVGLGARLNPFESSEKEFLDTIQRLLDDEQLTERMAKIGERIRGSENDKEKLAKRVEEICEKYQNQKKKINQKNN</sequence>
<organism evidence="6">
    <name type="scientific">Dermatophagoides farinae</name>
    <name type="common">American house dust mite</name>
    <dbReference type="NCBI Taxonomy" id="6954"/>
    <lineage>
        <taxon>Eukaryota</taxon>
        <taxon>Metazoa</taxon>
        <taxon>Ecdysozoa</taxon>
        <taxon>Arthropoda</taxon>
        <taxon>Chelicerata</taxon>
        <taxon>Arachnida</taxon>
        <taxon>Acari</taxon>
        <taxon>Acariformes</taxon>
        <taxon>Sarcoptiformes</taxon>
        <taxon>Astigmata</taxon>
        <taxon>Psoroptidia</taxon>
        <taxon>Analgoidea</taxon>
        <taxon>Pyroglyphidae</taxon>
        <taxon>Dermatophagoidinae</taxon>
        <taxon>Dermatophagoides</taxon>
    </lineage>
</organism>
<keyword evidence="3" id="KW-0808">Transferase</keyword>
<keyword evidence="5" id="KW-1133">Transmembrane helix</keyword>
<dbReference type="Gene3D" id="3.40.50.2000">
    <property type="entry name" value="Glycogen Phosphorylase B"/>
    <property type="match status" value="2"/>
</dbReference>
<accession>A0A9D4SDH7</accession>
<dbReference type="OrthoDB" id="5835829at2759"/>
<feature type="transmembrane region" description="Helical" evidence="5">
    <location>
        <begin position="133"/>
        <end position="155"/>
    </location>
</feature>
<feature type="coiled-coil region" evidence="4">
    <location>
        <begin position="416"/>
        <end position="447"/>
    </location>
</feature>
<name>A0A9D4SDH7_DERFA</name>
<keyword evidence="4" id="KW-0175">Coiled coil</keyword>
<dbReference type="Pfam" id="PF00201">
    <property type="entry name" value="UDPGT"/>
    <property type="match status" value="1"/>
</dbReference>
<comment type="similarity">
    <text evidence="1">Belongs to the UDP-glycosyltransferase family.</text>
</comment>
<keyword evidence="2" id="KW-0328">Glycosyltransferase</keyword>